<evidence type="ECO:0000313" key="2">
    <source>
        <dbReference type="Proteomes" id="UP000305267"/>
    </source>
</evidence>
<comment type="caution">
    <text evidence="1">The sequence shown here is derived from an EMBL/GenBank/DDBJ whole genome shotgun (WGS) entry which is preliminary data.</text>
</comment>
<keyword evidence="2" id="KW-1185">Reference proteome</keyword>
<organism evidence="1 2">
    <name type="scientific">Methylobacterium terricola</name>
    <dbReference type="NCBI Taxonomy" id="2583531"/>
    <lineage>
        <taxon>Bacteria</taxon>
        <taxon>Pseudomonadati</taxon>
        <taxon>Pseudomonadota</taxon>
        <taxon>Alphaproteobacteria</taxon>
        <taxon>Hyphomicrobiales</taxon>
        <taxon>Methylobacteriaceae</taxon>
        <taxon>Methylobacterium</taxon>
    </lineage>
</organism>
<evidence type="ECO:0000313" key="1">
    <source>
        <dbReference type="EMBL" id="TNC14932.1"/>
    </source>
</evidence>
<dbReference type="RefSeq" id="WP_139034473.1">
    <property type="nucleotide sequence ID" value="NZ_VDDA01000002.1"/>
</dbReference>
<evidence type="ECO:0008006" key="3">
    <source>
        <dbReference type="Google" id="ProtNLM"/>
    </source>
</evidence>
<dbReference type="EMBL" id="VDDA01000002">
    <property type="protein sequence ID" value="TNC14932.1"/>
    <property type="molecule type" value="Genomic_DNA"/>
</dbReference>
<sequence>MSATLCTFEAANMLAYNPSAWFWRADDGRIYSSATRAIVSEEDEAFTNWSAAGGTPTIWPRDDAGHQTDASLKAVLDAAGAYFTSSAITYKADIYRRASDEEAEAIETALMHVPVRQRRLFESALHLDHAAPEFAQMKIALEEMFGSDRAAELLSPSS</sequence>
<reference evidence="1 2" key="1">
    <citation type="submission" date="2019-06" db="EMBL/GenBank/DDBJ databases">
        <title>Genome of Methylobacterium sp. 17Sr1-39.</title>
        <authorList>
            <person name="Seo T."/>
        </authorList>
    </citation>
    <scope>NUCLEOTIDE SEQUENCE [LARGE SCALE GENOMIC DNA]</scope>
    <source>
        <strain evidence="1 2">17Sr1-39</strain>
    </source>
</reference>
<dbReference type="AlphaFoldDB" id="A0A5C4LQ09"/>
<protein>
    <recommendedName>
        <fullName evidence="3">DUF4376 domain-containing protein</fullName>
    </recommendedName>
</protein>
<gene>
    <name evidence="1" type="ORF">FF100_04980</name>
</gene>
<name>A0A5C4LQ09_9HYPH</name>
<dbReference type="OrthoDB" id="8006068at2"/>
<proteinExistence type="predicted"/>
<accession>A0A5C4LQ09</accession>
<dbReference type="Proteomes" id="UP000305267">
    <property type="component" value="Unassembled WGS sequence"/>
</dbReference>